<protein>
    <submittedName>
        <fullName evidence="1">Uncharacterized protein</fullName>
    </submittedName>
</protein>
<reference evidence="1 2" key="1">
    <citation type="journal article" date="2019" name="Genome Biol. Evol.">
        <title>Insights into the evolution of the New World diploid cottons (Gossypium, subgenus Houzingenia) based on genome sequencing.</title>
        <authorList>
            <person name="Grover C.E."/>
            <person name="Arick M.A. 2nd"/>
            <person name="Thrash A."/>
            <person name="Conover J.L."/>
            <person name="Sanders W.S."/>
            <person name="Peterson D.G."/>
            <person name="Frelichowski J.E."/>
            <person name="Scheffler J.A."/>
            <person name="Scheffler B.E."/>
            <person name="Wendel J.F."/>
        </authorList>
    </citation>
    <scope>NUCLEOTIDE SEQUENCE [LARGE SCALE GENOMIC DNA]</scope>
    <source>
        <strain evidence="1">1</strain>
        <tissue evidence="1">Leaf</tissue>
    </source>
</reference>
<keyword evidence="2" id="KW-1185">Reference proteome</keyword>
<evidence type="ECO:0000313" key="2">
    <source>
        <dbReference type="Proteomes" id="UP000593576"/>
    </source>
</evidence>
<dbReference type="Proteomes" id="UP000593576">
    <property type="component" value="Unassembled WGS sequence"/>
</dbReference>
<dbReference type="EMBL" id="JABFAF010314865">
    <property type="protein sequence ID" value="MBA0882058.1"/>
    <property type="molecule type" value="Genomic_DNA"/>
</dbReference>
<name>A0A7J9NG20_GOSSC</name>
<dbReference type="OrthoDB" id="994755at2759"/>
<proteinExistence type="predicted"/>
<feature type="non-terminal residue" evidence="1">
    <location>
        <position position="1"/>
    </location>
</feature>
<dbReference type="AlphaFoldDB" id="A0A7J9NG20"/>
<organism evidence="1 2">
    <name type="scientific">Gossypium schwendimanii</name>
    <name type="common">Cotton</name>
    <dbReference type="NCBI Taxonomy" id="34291"/>
    <lineage>
        <taxon>Eukaryota</taxon>
        <taxon>Viridiplantae</taxon>
        <taxon>Streptophyta</taxon>
        <taxon>Embryophyta</taxon>
        <taxon>Tracheophyta</taxon>
        <taxon>Spermatophyta</taxon>
        <taxon>Magnoliopsida</taxon>
        <taxon>eudicotyledons</taxon>
        <taxon>Gunneridae</taxon>
        <taxon>Pentapetalae</taxon>
        <taxon>rosids</taxon>
        <taxon>malvids</taxon>
        <taxon>Malvales</taxon>
        <taxon>Malvaceae</taxon>
        <taxon>Malvoideae</taxon>
        <taxon>Gossypium</taxon>
    </lineage>
</organism>
<sequence length="90" mass="10592">RARLPTSLEDIRLLLGQQLEAHFQWTLYEDPVIWAVIPDEFLQNPNTWHVKVALINYAIVEMHQSNRYAYIPTREPIIVLELACVPEYMS</sequence>
<accession>A0A7J9NG20</accession>
<comment type="caution">
    <text evidence="1">The sequence shown here is derived from an EMBL/GenBank/DDBJ whole genome shotgun (WGS) entry which is preliminary data.</text>
</comment>
<evidence type="ECO:0000313" key="1">
    <source>
        <dbReference type="EMBL" id="MBA0882058.1"/>
    </source>
</evidence>
<gene>
    <name evidence="1" type="ORF">Goshw_022323</name>
</gene>